<dbReference type="FunFam" id="2.60.40.10:FF:000590">
    <property type="entry name" value="V-set domain-containing T cell activation inhibitor 1"/>
    <property type="match status" value="1"/>
</dbReference>
<dbReference type="PANTHER" id="PTHR24100">
    <property type="entry name" value="BUTYROPHILIN"/>
    <property type="match status" value="1"/>
</dbReference>
<dbReference type="GO" id="GO:0042129">
    <property type="term" value="P:regulation of T cell proliferation"/>
    <property type="evidence" value="ECO:0007669"/>
    <property type="project" value="UniProtKB-ARBA"/>
</dbReference>
<dbReference type="Ensembl" id="ENSGAGT00000031935.1">
    <property type="protein sequence ID" value="ENSGAGP00000028104.1"/>
    <property type="gene ID" value="ENSGAGG00000020425.1"/>
</dbReference>
<evidence type="ECO:0000256" key="6">
    <source>
        <dbReference type="ARBA" id="ARBA00022859"/>
    </source>
</evidence>
<dbReference type="GO" id="GO:0050868">
    <property type="term" value="P:negative regulation of T cell activation"/>
    <property type="evidence" value="ECO:0007669"/>
    <property type="project" value="UniProtKB-ARBA"/>
</dbReference>
<evidence type="ECO:0000256" key="4">
    <source>
        <dbReference type="ARBA" id="ARBA00022729"/>
    </source>
</evidence>
<keyword evidence="4" id="KW-0732">Signal</keyword>
<comment type="function">
    <text evidence="13">Negatively regulates T-cell-mediated immune response by inhibiting T-cell activation, proliferation, cytokine production and development of cytotoxicity. When expressed on the cell surface of tumor macrophages, plays an important role, together with regulatory T-cells (Treg), in the suppression of tumor-associated antigen-specific T-cell immunity. Involved in promoting epithelial cell transformation.</text>
</comment>
<dbReference type="InterPro" id="IPR050504">
    <property type="entry name" value="IgSF_BTN/MOG"/>
</dbReference>
<comment type="subcellular location">
    <subcellularLocation>
        <location evidence="1">Cell membrane</location>
    </subcellularLocation>
</comment>
<evidence type="ECO:0000256" key="8">
    <source>
        <dbReference type="ARBA" id="ARBA00023136"/>
    </source>
</evidence>
<dbReference type="Proteomes" id="UP000291020">
    <property type="component" value="Unassembled WGS sequence"/>
</dbReference>
<keyword evidence="3" id="KW-1003">Cell membrane</keyword>
<keyword evidence="14" id="KW-1133">Transmembrane helix</keyword>
<evidence type="ECO:0000256" key="14">
    <source>
        <dbReference type="SAM" id="Phobius"/>
    </source>
</evidence>
<dbReference type="SUPFAM" id="SSF48726">
    <property type="entry name" value="Immunoglobulin"/>
    <property type="match status" value="2"/>
</dbReference>
<dbReference type="GO" id="GO:0005102">
    <property type="term" value="F:signaling receptor binding"/>
    <property type="evidence" value="ECO:0007669"/>
    <property type="project" value="TreeGrafter"/>
</dbReference>
<evidence type="ECO:0000256" key="5">
    <source>
        <dbReference type="ARBA" id="ARBA00022737"/>
    </source>
</evidence>
<name>A0A452IJV7_9SAUR</name>
<feature type="domain" description="Ig-like" evidence="15">
    <location>
        <begin position="160"/>
        <end position="241"/>
    </location>
</feature>
<evidence type="ECO:0000256" key="2">
    <source>
        <dbReference type="ARBA" id="ARBA00007591"/>
    </source>
</evidence>
<feature type="domain" description="Ig-like" evidence="15">
    <location>
        <begin position="49"/>
        <end position="144"/>
    </location>
</feature>
<dbReference type="Pfam" id="PF22705">
    <property type="entry name" value="C2-set_3"/>
    <property type="match status" value="1"/>
</dbReference>
<comment type="similarity">
    <text evidence="2">Belongs to the immunoglobulin superfamily. BTN/MOG family.</text>
</comment>
<keyword evidence="6" id="KW-0391">Immunity</keyword>
<evidence type="ECO:0000256" key="10">
    <source>
        <dbReference type="ARBA" id="ARBA00023180"/>
    </source>
</evidence>
<dbReference type="PANTHER" id="PTHR24100:SF0">
    <property type="entry name" value="V-SET DOMAIN-CONTAINING T-CELL ACTIVATION INHIBITOR 1"/>
    <property type="match status" value="1"/>
</dbReference>
<organism evidence="16 17">
    <name type="scientific">Gopherus agassizii</name>
    <name type="common">Agassiz's desert tortoise</name>
    <dbReference type="NCBI Taxonomy" id="38772"/>
    <lineage>
        <taxon>Eukaryota</taxon>
        <taxon>Metazoa</taxon>
        <taxon>Chordata</taxon>
        <taxon>Craniata</taxon>
        <taxon>Vertebrata</taxon>
        <taxon>Euteleostomi</taxon>
        <taxon>Archelosauria</taxon>
        <taxon>Testudinata</taxon>
        <taxon>Testudines</taxon>
        <taxon>Cryptodira</taxon>
        <taxon>Durocryptodira</taxon>
        <taxon>Testudinoidea</taxon>
        <taxon>Testudinidae</taxon>
        <taxon>Gopherus</taxon>
    </lineage>
</organism>
<dbReference type="Gene3D" id="2.60.40.10">
    <property type="entry name" value="Immunoglobulins"/>
    <property type="match status" value="2"/>
</dbReference>
<proteinExistence type="inferred from homology"/>
<evidence type="ECO:0000256" key="12">
    <source>
        <dbReference type="ARBA" id="ARBA00023319"/>
    </source>
</evidence>
<keyword evidence="7" id="KW-1064">Adaptive immunity</keyword>
<dbReference type="GO" id="GO:0002250">
    <property type="term" value="P:adaptive immune response"/>
    <property type="evidence" value="ECO:0007669"/>
    <property type="project" value="UniProtKB-KW"/>
</dbReference>
<keyword evidence="5" id="KW-0677">Repeat</keyword>
<keyword evidence="10" id="KW-0325">Glycoprotein</keyword>
<keyword evidence="9" id="KW-1015">Disulfide bond</keyword>
<keyword evidence="8 14" id="KW-0472">Membrane</keyword>
<dbReference type="InterPro" id="IPR053896">
    <property type="entry name" value="BTN3A2-like_Ig-C"/>
</dbReference>
<accession>A0A452IJV7</accession>
<feature type="transmembrane region" description="Helical" evidence="14">
    <location>
        <begin position="7"/>
        <end position="31"/>
    </location>
</feature>
<evidence type="ECO:0000256" key="3">
    <source>
        <dbReference type="ARBA" id="ARBA00022475"/>
    </source>
</evidence>
<evidence type="ECO:0000256" key="7">
    <source>
        <dbReference type="ARBA" id="ARBA00023130"/>
    </source>
</evidence>
<reference evidence="17" key="1">
    <citation type="journal article" date="2017" name="PLoS ONE">
        <title>The Agassiz's desert tortoise genome provides a resource for the conservation of a threatened species.</title>
        <authorList>
            <person name="Tollis M."/>
            <person name="DeNardo D.F."/>
            <person name="Cornelius J.A."/>
            <person name="Dolby G.A."/>
            <person name="Edwards T."/>
            <person name="Henen B.T."/>
            <person name="Karl A.E."/>
            <person name="Murphy R.W."/>
            <person name="Kusumi K."/>
        </authorList>
    </citation>
    <scope>NUCLEOTIDE SEQUENCE [LARGE SCALE GENOMIC DNA]</scope>
</reference>
<dbReference type="CDD" id="cd00096">
    <property type="entry name" value="Ig"/>
    <property type="match status" value="1"/>
</dbReference>
<protein>
    <recommendedName>
        <fullName evidence="15">Ig-like domain-containing protein</fullName>
    </recommendedName>
</protein>
<evidence type="ECO:0000256" key="13">
    <source>
        <dbReference type="ARBA" id="ARBA00057839"/>
    </source>
</evidence>
<dbReference type="FunFam" id="2.60.40.10:FF:000142">
    <property type="entry name" value="V-set domain-containing T-cell activation inhibitor 1"/>
    <property type="match status" value="1"/>
</dbReference>
<keyword evidence="11" id="KW-0449">Lipoprotein</keyword>
<keyword evidence="17" id="KW-1185">Reference proteome</keyword>
<dbReference type="STRING" id="38772.ENSGAGP00000028103"/>
<sequence>MASVGQIIFWSMITIIIILVAVIVLIIGFGVSGRRSISVTTLTSAGNIGEDGILGCTFEPDVKLSNTEIRWAKAGVSGMVHEFKGGKDHLKDQDEVFKGRTAIFAEQVIGGNASLMLRDVQLSDAGAYRCSVTTSKGNGEAGLEYKTGAFSSPEMHVDYNSSMDTLRCEAPRWFPQPVVIWTSHNNTRDNLSEVSNTSFKLNSENVTMNVVSVLHNITANTTYTCVIKNDIAKATGNIKVTDSSIKKTVHLQLLTTNMASGSLSPLALSWILLSLLYLMAL</sequence>
<evidence type="ECO:0000259" key="15">
    <source>
        <dbReference type="PROSITE" id="PS50835"/>
    </source>
</evidence>
<evidence type="ECO:0000313" key="16">
    <source>
        <dbReference type="Ensembl" id="ENSGAGP00000028103.1"/>
    </source>
</evidence>
<dbReference type="InterPro" id="IPR007110">
    <property type="entry name" value="Ig-like_dom"/>
</dbReference>
<dbReference type="InterPro" id="IPR036179">
    <property type="entry name" value="Ig-like_dom_sf"/>
</dbReference>
<evidence type="ECO:0000256" key="11">
    <source>
        <dbReference type="ARBA" id="ARBA00023288"/>
    </source>
</evidence>
<dbReference type="AlphaFoldDB" id="A0A452IJV7"/>
<evidence type="ECO:0000313" key="17">
    <source>
        <dbReference type="Proteomes" id="UP000291020"/>
    </source>
</evidence>
<dbReference type="GO" id="GO:0050852">
    <property type="term" value="P:T cell receptor signaling pathway"/>
    <property type="evidence" value="ECO:0007669"/>
    <property type="project" value="TreeGrafter"/>
</dbReference>
<reference evidence="16" key="2">
    <citation type="submission" date="2025-05" db="UniProtKB">
        <authorList>
            <consortium name="Ensembl"/>
        </authorList>
    </citation>
    <scope>IDENTIFICATION</scope>
</reference>
<keyword evidence="14" id="KW-0812">Transmembrane</keyword>
<dbReference type="GO" id="GO:0001817">
    <property type="term" value="P:regulation of cytokine production"/>
    <property type="evidence" value="ECO:0007669"/>
    <property type="project" value="TreeGrafter"/>
</dbReference>
<dbReference type="InterPro" id="IPR013783">
    <property type="entry name" value="Ig-like_fold"/>
</dbReference>
<dbReference type="InterPro" id="IPR013106">
    <property type="entry name" value="Ig_V-set"/>
</dbReference>
<evidence type="ECO:0000256" key="9">
    <source>
        <dbReference type="ARBA" id="ARBA00023157"/>
    </source>
</evidence>
<dbReference type="GO" id="GO:0009897">
    <property type="term" value="C:external side of plasma membrane"/>
    <property type="evidence" value="ECO:0007669"/>
    <property type="project" value="UniProtKB-ARBA"/>
</dbReference>
<dbReference type="Pfam" id="PF07686">
    <property type="entry name" value="V-set"/>
    <property type="match status" value="1"/>
</dbReference>
<dbReference type="Ensembl" id="ENSGAGT00000031934.1">
    <property type="protein sequence ID" value="ENSGAGP00000028103.1"/>
    <property type="gene ID" value="ENSGAGG00000020425.1"/>
</dbReference>
<dbReference type="PROSITE" id="PS50835">
    <property type="entry name" value="IG_LIKE"/>
    <property type="match status" value="2"/>
</dbReference>
<evidence type="ECO:0000256" key="1">
    <source>
        <dbReference type="ARBA" id="ARBA00004236"/>
    </source>
</evidence>
<keyword evidence="12" id="KW-0393">Immunoglobulin domain</keyword>